<comment type="caution">
    <text evidence="2">The sequence shown here is derived from an EMBL/GenBank/DDBJ whole genome shotgun (WGS) entry which is preliminary data.</text>
</comment>
<reference evidence="2 3" key="1">
    <citation type="journal article" date="2018" name="Cell">
        <title>The Chara Genome: Secondary Complexity and Implications for Plant Terrestrialization.</title>
        <authorList>
            <person name="Nishiyama T."/>
            <person name="Sakayama H."/>
            <person name="Vries J.D."/>
            <person name="Buschmann H."/>
            <person name="Saint-Marcoux D."/>
            <person name="Ullrich K.K."/>
            <person name="Haas F.B."/>
            <person name="Vanderstraeten L."/>
            <person name="Becker D."/>
            <person name="Lang D."/>
            <person name="Vosolsobe S."/>
            <person name="Rombauts S."/>
            <person name="Wilhelmsson P.K.I."/>
            <person name="Janitza P."/>
            <person name="Kern R."/>
            <person name="Heyl A."/>
            <person name="Rumpler F."/>
            <person name="Villalobos L.I.A.C."/>
            <person name="Clay J.M."/>
            <person name="Skokan R."/>
            <person name="Toyoda A."/>
            <person name="Suzuki Y."/>
            <person name="Kagoshima H."/>
            <person name="Schijlen E."/>
            <person name="Tajeshwar N."/>
            <person name="Catarino B."/>
            <person name="Hetherington A.J."/>
            <person name="Saltykova A."/>
            <person name="Bonnot C."/>
            <person name="Breuninger H."/>
            <person name="Symeonidi A."/>
            <person name="Radhakrishnan G.V."/>
            <person name="Van Nieuwerburgh F."/>
            <person name="Deforce D."/>
            <person name="Chang C."/>
            <person name="Karol K.G."/>
            <person name="Hedrich R."/>
            <person name="Ulvskov P."/>
            <person name="Glockner G."/>
            <person name="Delwiche C.F."/>
            <person name="Petrasek J."/>
            <person name="Van de Peer Y."/>
            <person name="Friml J."/>
            <person name="Beilby M."/>
            <person name="Dolan L."/>
            <person name="Kohara Y."/>
            <person name="Sugano S."/>
            <person name="Fujiyama A."/>
            <person name="Delaux P.-M."/>
            <person name="Quint M."/>
            <person name="TheiBen G."/>
            <person name="Hagemann M."/>
            <person name="Harholt J."/>
            <person name="Dunand C."/>
            <person name="Zachgo S."/>
            <person name="Langdale J."/>
            <person name="Maumus F."/>
            <person name="Straeten D.V.D."/>
            <person name="Gould S.B."/>
            <person name="Rensing S.A."/>
        </authorList>
    </citation>
    <scope>NUCLEOTIDE SEQUENCE [LARGE SCALE GENOMIC DNA]</scope>
    <source>
        <strain evidence="2 3">S276</strain>
    </source>
</reference>
<organism evidence="2 3">
    <name type="scientific">Chara braunii</name>
    <name type="common">Braun's stonewort</name>
    <dbReference type="NCBI Taxonomy" id="69332"/>
    <lineage>
        <taxon>Eukaryota</taxon>
        <taxon>Viridiplantae</taxon>
        <taxon>Streptophyta</taxon>
        <taxon>Charophyceae</taxon>
        <taxon>Charales</taxon>
        <taxon>Characeae</taxon>
        <taxon>Chara</taxon>
    </lineage>
</organism>
<evidence type="ECO:0000313" key="2">
    <source>
        <dbReference type="EMBL" id="GBG63220.1"/>
    </source>
</evidence>
<feature type="region of interest" description="Disordered" evidence="1">
    <location>
        <begin position="20"/>
        <end position="66"/>
    </location>
</feature>
<evidence type="ECO:0000313" key="3">
    <source>
        <dbReference type="Proteomes" id="UP000265515"/>
    </source>
</evidence>
<protein>
    <submittedName>
        <fullName evidence="2">Uncharacterized protein</fullName>
    </submittedName>
</protein>
<proteinExistence type="predicted"/>
<dbReference type="Gramene" id="GBG63220">
    <property type="protein sequence ID" value="GBG63220"/>
    <property type="gene ID" value="CBR_g36989"/>
</dbReference>
<dbReference type="Proteomes" id="UP000265515">
    <property type="component" value="Unassembled WGS sequence"/>
</dbReference>
<sequence length="66" mass="7313">MPPLGPKIFFEDRLARGMDGTRDCQDNLREPSSKAARDGEATSQERHKGGKKGTERLGEREIGGDR</sequence>
<evidence type="ECO:0000256" key="1">
    <source>
        <dbReference type="SAM" id="MobiDB-lite"/>
    </source>
</evidence>
<name>A0A388JZI3_CHABU</name>
<dbReference type="EMBL" id="BFEA01000036">
    <property type="protein sequence ID" value="GBG63220.1"/>
    <property type="molecule type" value="Genomic_DNA"/>
</dbReference>
<keyword evidence="3" id="KW-1185">Reference proteome</keyword>
<dbReference type="AlphaFoldDB" id="A0A388JZI3"/>
<accession>A0A388JZI3</accession>
<gene>
    <name evidence="2" type="ORF">CBR_g36989</name>
</gene>